<feature type="domain" description="DUF3668" evidence="2">
    <location>
        <begin position="183"/>
        <end position="327"/>
    </location>
</feature>
<dbReference type="Gene3D" id="2.60.40.150">
    <property type="entry name" value="C2 domain"/>
    <property type="match status" value="1"/>
</dbReference>
<proteinExistence type="predicted"/>
<feature type="coiled-coil region" evidence="1">
    <location>
        <begin position="656"/>
        <end position="779"/>
    </location>
</feature>
<dbReference type="InterPro" id="IPR039893">
    <property type="entry name" value="CEP120-like"/>
</dbReference>
<gene>
    <name evidence="4" type="primary">CSON010805</name>
</gene>
<dbReference type="PANTHER" id="PTHR21574">
    <property type="entry name" value="CENTROSOMAL PROTEIN OF 120 KDA"/>
    <property type="match status" value="1"/>
</dbReference>
<evidence type="ECO:0000313" key="4">
    <source>
        <dbReference type="EMBL" id="SSX24434.1"/>
    </source>
</evidence>
<dbReference type="OMA" id="DYQEAMQ"/>
<dbReference type="GO" id="GO:0005813">
    <property type="term" value="C:centrosome"/>
    <property type="evidence" value="ECO:0007669"/>
    <property type="project" value="TreeGrafter"/>
</dbReference>
<dbReference type="VEuPathDB" id="VectorBase:CSON010805"/>
<dbReference type="EMBL" id="UFQS01000448">
    <property type="protein sequence ID" value="SSX04069.1"/>
    <property type="molecule type" value="Genomic_DNA"/>
</dbReference>
<sequence>MTEDLAIILHVDEGINLNISNDPLIFVASLGGNVMESDSVIPGYTTIFDCNLIWETDKNSVKRMKMENYPIKIEVFAIKSDQDPSERKLIGHLIFPVRNIPVLPPTKALTCKSKWYKLIGLATEWRAQKPEIMLSLMITDKEFFMRTRPTEIVPSSVQSNESMFGDENPEYDILTSQKGIFIRLLKDEGLLQIGNIDTDCDVFLMKILLKSVKNVDNMIDTSTSVDETRLQLKYNFPQNDAPFICEMIKKTDGSYGLQEIIAFNMRTSLQVLQKYLSEIFFIQIQITYDDAVIGTAKLTLENLLKIDNLTEFLTCYRDNQNTYEQQSVCAVIPTKEISQFSEKPSLEFGFMLTYISTNKLASQDLFESRKESEEKQAQININVAEDRIEPEFASIELPPTPTPLKLDHMGDDKGIVISPKSQKVHESKDKMRDEIKIETVAITDEIKDQCTENKEIAKIPRTFSYTLVLQNIRFSNHVENGIWQVSFYHPRADTPFTIVNLELKNIEDESVDFNNLELQLYFSALPNEINEVVTADNCLFNISGPRGTRGKAELDSQTLLIGNKEKKPGIILLENQNGEKMAMANIFVYLTDLGINHNSQIKKTVPLIEAPTAKTYIDEGLAYRFVEDLEKWKKEQEEDYLVELKRKEIQHLAKLTAEWKRKKSKMEKDLKEKMEKCAALQTTLEEAQSMLKSKSSEQAQQERLLYQAKGELEQCYNTQLLQIKEKARKLEDDMERKLHYEQIKYKELELSKNAVERENEQLRSRLLKLEKEMVGMRSNQFPKEQLVTLFQDMRLLNERYENAQKSKMYYKEQWAKLVREVHMLKSNSANKCKDDVIKRKTLDFDSWLENEKFDLDSDASEIDFIKQSFECD</sequence>
<dbReference type="InterPro" id="IPR022136">
    <property type="entry name" value="DUF3668"/>
</dbReference>
<organism evidence="4">
    <name type="scientific">Culicoides sonorensis</name>
    <name type="common">Biting midge</name>
    <dbReference type="NCBI Taxonomy" id="179676"/>
    <lineage>
        <taxon>Eukaryota</taxon>
        <taxon>Metazoa</taxon>
        <taxon>Ecdysozoa</taxon>
        <taxon>Arthropoda</taxon>
        <taxon>Hexapoda</taxon>
        <taxon>Insecta</taxon>
        <taxon>Pterygota</taxon>
        <taxon>Neoptera</taxon>
        <taxon>Endopterygota</taxon>
        <taxon>Diptera</taxon>
        <taxon>Nematocera</taxon>
        <taxon>Chironomoidea</taxon>
        <taxon>Ceratopogonidae</taxon>
        <taxon>Ceratopogoninae</taxon>
        <taxon>Culicoides</taxon>
        <taxon>Monoculicoides</taxon>
    </lineage>
</organism>
<accession>A0A336M2G3</accession>
<name>A0A336M2G3_CULSO</name>
<reference evidence="4" key="2">
    <citation type="submission" date="2018-07" db="EMBL/GenBank/DDBJ databases">
        <authorList>
            <person name="Quirk P.G."/>
            <person name="Krulwich T.A."/>
        </authorList>
    </citation>
    <scope>NUCLEOTIDE SEQUENCE</scope>
</reference>
<dbReference type="EMBL" id="UFQT01000448">
    <property type="protein sequence ID" value="SSX24434.1"/>
    <property type="molecule type" value="Genomic_DNA"/>
</dbReference>
<evidence type="ECO:0000313" key="3">
    <source>
        <dbReference type="EMBL" id="SSX04069.1"/>
    </source>
</evidence>
<evidence type="ECO:0000256" key="1">
    <source>
        <dbReference type="SAM" id="Coils"/>
    </source>
</evidence>
<reference evidence="3" key="1">
    <citation type="submission" date="2018-04" db="EMBL/GenBank/DDBJ databases">
        <authorList>
            <person name="Go L.Y."/>
            <person name="Mitchell J.A."/>
        </authorList>
    </citation>
    <scope>NUCLEOTIDE SEQUENCE</scope>
    <source>
        <tissue evidence="3">Whole organism</tissue>
    </source>
</reference>
<dbReference type="GO" id="GO:1903724">
    <property type="term" value="P:positive regulation of centriole elongation"/>
    <property type="evidence" value="ECO:0007669"/>
    <property type="project" value="TreeGrafter"/>
</dbReference>
<dbReference type="PANTHER" id="PTHR21574:SF0">
    <property type="entry name" value="CENTROSOMAL PROTEIN OF 120 KDA"/>
    <property type="match status" value="1"/>
</dbReference>
<protein>
    <submittedName>
        <fullName evidence="4">CSON010805 protein</fullName>
    </submittedName>
</protein>
<evidence type="ECO:0000259" key="2">
    <source>
        <dbReference type="Pfam" id="PF12416"/>
    </source>
</evidence>
<dbReference type="InterPro" id="IPR035892">
    <property type="entry name" value="C2_domain_sf"/>
</dbReference>
<dbReference type="AlphaFoldDB" id="A0A336M2G3"/>
<dbReference type="Pfam" id="PF12416">
    <property type="entry name" value="DUF3668"/>
    <property type="match status" value="1"/>
</dbReference>
<keyword evidence="1" id="KW-0175">Coiled coil</keyword>